<keyword evidence="16" id="KW-0411">Iron-sulfur</keyword>
<dbReference type="PROSITE" id="PS50109">
    <property type="entry name" value="HIS_KIN"/>
    <property type="match status" value="1"/>
</dbReference>
<evidence type="ECO:0000256" key="17">
    <source>
        <dbReference type="ARBA" id="ARBA00024827"/>
    </source>
</evidence>
<evidence type="ECO:0000256" key="18">
    <source>
        <dbReference type="ARBA" id="ARBA00030800"/>
    </source>
</evidence>
<dbReference type="InterPro" id="IPR011712">
    <property type="entry name" value="Sig_transdc_His_kin_sub3_dim/P"/>
</dbReference>
<dbReference type="SUPFAM" id="SSF48452">
    <property type="entry name" value="TPR-like"/>
    <property type="match status" value="1"/>
</dbReference>
<evidence type="ECO:0000256" key="13">
    <source>
        <dbReference type="ARBA" id="ARBA00022840"/>
    </source>
</evidence>
<evidence type="ECO:0000256" key="3">
    <source>
        <dbReference type="ARBA" id="ARBA00004496"/>
    </source>
</evidence>
<dbReference type="GO" id="GO:0005524">
    <property type="term" value="F:ATP binding"/>
    <property type="evidence" value="ECO:0007669"/>
    <property type="project" value="UniProtKB-KW"/>
</dbReference>
<dbReference type="InterPro" id="IPR036890">
    <property type="entry name" value="HATPase_C_sf"/>
</dbReference>
<dbReference type="GO" id="GO:0046983">
    <property type="term" value="F:protein dimerization activity"/>
    <property type="evidence" value="ECO:0007669"/>
    <property type="project" value="InterPro"/>
</dbReference>
<dbReference type="Gene3D" id="1.20.5.1930">
    <property type="match status" value="1"/>
</dbReference>
<comment type="caution">
    <text evidence="23">The sequence shown here is derived from an EMBL/GenBank/DDBJ whole genome shotgun (WGS) entry which is preliminary data.</text>
</comment>
<keyword evidence="7" id="KW-0963">Cytoplasm</keyword>
<evidence type="ECO:0000256" key="16">
    <source>
        <dbReference type="ARBA" id="ARBA00023014"/>
    </source>
</evidence>
<organism evidence="23 24">
    <name type="scientific">Polaribacter gangjinensis</name>
    <dbReference type="NCBI Taxonomy" id="574710"/>
    <lineage>
        <taxon>Bacteria</taxon>
        <taxon>Pseudomonadati</taxon>
        <taxon>Bacteroidota</taxon>
        <taxon>Flavobacteriia</taxon>
        <taxon>Flavobacteriales</taxon>
        <taxon>Flavobacteriaceae</taxon>
    </lineage>
</organism>
<keyword evidence="15" id="KW-0902">Two-component regulatory system</keyword>
<feature type="repeat" description="TPR" evidence="19">
    <location>
        <begin position="89"/>
        <end position="122"/>
    </location>
</feature>
<dbReference type="CDD" id="cd16917">
    <property type="entry name" value="HATPase_UhpB-NarQ-NarX-like"/>
    <property type="match status" value="1"/>
</dbReference>
<dbReference type="RefSeq" id="WP_105047147.1">
    <property type="nucleotide sequence ID" value="NZ_CP150662.1"/>
</dbReference>
<evidence type="ECO:0000256" key="10">
    <source>
        <dbReference type="ARBA" id="ARBA00022723"/>
    </source>
</evidence>
<accession>A0A2S7WFE0</accession>
<evidence type="ECO:0000256" key="1">
    <source>
        <dbReference type="ARBA" id="ARBA00000085"/>
    </source>
</evidence>
<proteinExistence type="predicted"/>
<protein>
    <recommendedName>
        <fullName evidence="5">Oxygen sensor histidine kinase NreB</fullName>
        <ecNumber evidence="4">2.7.13.3</ecNumber>
    </recommendedName>
    <alternativeName>
        <fullName evidence="18">Nitrogen regulation protein B</fullName>
    </alternativeName>
</protein>
<evidence type="ECO:0000256" key="7">
    <source>
        <dbReference type="ARBA" id="ARBA00022490"/>
    </source>
</evidence>
<dbReference type="InterPro" id="IPR004358">
    <property type="entry name" value="Sig_transdc_His_kin-like_C"/>
</dbReference>
<evidence type="ECO:0000256" key="21">
    <source>
        <dbReference type="SAM" id="SignalP"/>
    </source>
</evidence>
<dbReference type="InterPro" id="IPR003594">
    <property type="entry name" value="HATPase_dom"/>
</dbReference>
<evidence type="ECO:0000256" key="11">
    <source>
        <dbReference type="ARBA" id="ARBA00022741"/>
    </source>
</evidence>
<evidence type="ECO:0000259" key="22">
    <source>
        <dbReference type="PROSITE" id="PS50109"/>
    </source>
</evidence>
<dbReference type="GO" id="GO:0016020">
    <property type="term" value="C:membrane"/>
    <property type="evidence" value="ECO:0007669"/>
    <property type="project" value="InterPro"/>
</dbReference>
<dbReference type="OrthoDB" id="9760839at2"/>
<dbReference type="EC" id="2.7.13.3" evidence="4"/>
<keyword evidence="11" id="KW-0547">Nucleotide-binding</keyword>
<feature type="domain" description="Histidine kinase" evidence="22">
    <location>
        <begin position="402"/>
        <end position="593"/>
    </location>
</feature>
<dbReference type="InterPro" id="IPR019734">
    <property type="entry name" value="TPR_rpt"/>
</dbReference>
<evidence type="ECO:0000256" key="12">
    <source>
        <dbReference type="ARBA" id="ARBA00022777"/>
    </source>
</evidence>
<dbReference type="Gene3D" id="3.30.565.10">
    <property type="entry name" value="Histidine kinase-like ATPase, C-terminal domain"/>
    <property type="match status" value="1"/>
</dbReference>
<dbReference type="Pfam" id="PF13424">
    <property type="entry name" value="TPR_12"/>
    <property type="match status" value="1"/>
</dbReference>
<reference evidence="23 24" key="1">
    <citation type="submission" date="2016-12" db="EMBL/GenBank/DDBJ databases">
        <title>Trade-off between light-utilization and light-protection in marine flavobacteria.</title>
        <authorList>
            <person name="Kumagai Y."/>
            <person name="Yoshizawa S."/>
            <person name="Kogure K."/>
            <person name="Iwasaki W."/>
        </authorList>
    </citation>
    <scope>NUCLEOTIDE SEQUENCE [LARGE SCALE GENOMIC DNA]</scope>
    <source>
        <strain evidence="23 24">KCTC 22729</strain>
    </source>
</reference>
<feature type="repeat" description="TPR" evidence="19">
    <location>
        <begin position="179"/>
        <end position="212"/>
    </location>
</feature>
<dbReference type="PANTHER" id="PTHR24421">
    <property type="entry name" value="NITRATE/NITRITE SENSOR PROTEIN NARX-RELATED"/>
    <property type="match status" value="1"/>
</dbReference>
<keyword evidence="20" id="KW-0812">Transmembrane</keyword>
<evidence type="ECO:0000256" key="14">
    <source>
        <dbReference type="ARBA" id="ARBA00023004"/>
    </source>
</evidence>
<keyword evidence="9" id="KW-0808">Transferase</keyword>
<keyword evidence="13" id="KW-0067">ATP-binding</keyword>
<evidence type="ECO:0000256" key="19">
    <source>
        <dbReference type="PROSITE-ProRule" id="PRU00339"/>
    </source>
</evidence>
<dbReference type="EMBL" id="MSCL01000001">
    <property type="protein sequence ID" value="PQJ76001.1"/>
    <property type="molecule type" value="Genomic_DNA"/>
</dbReference>
<dbReference type="PROSITE" id="PS50005">
    <property type="entry name" value="TPR"/>
    <property type="match status" value="3"/>
</dbReference>
<evidence type="ECO:0000256" key="15">
    <source>
        <dbReference type="ARBA" id="ARBA00023012"/>
    </source>
</evidence>
<keyword evidence="21" id="KW-0732">Signal</keyword>
<keyword evidence="19" id="KW-0802">TPR repeat</keyword>
<dbReference type="PRINTS" id="PR00344">
    <property type="entry name" value="BCTRLSENSOR"/>
</dbReference>
<keyword evidence="8" id="KW-0597">Phosphoprotein</keyword>
<feature type="repeat" description="TPR" evidence="19">
    <location>
        <begin position="219"/>
        <end position="252"/>
    </location>
</feature>
<feature type="signal peptide" evidence="21">
    <location>
        <begin position="1"/>
        <end position="21"/>
    </location>
</feature>
<dbReference type="Gene3D" id="1.25.40.10">
    <property type="entry name" value="Tetratricopeptide repeat domain"/>
    <property type="match status" value="2"/>
</dbReference>
<dbReference type="Pfam" id="PF07730">
    <property type="entry name" value="HisKA_3"/>
    <property type="match status" value="1"/>
</dbReference>
<dbReference type="SUPFAM" id="SSF55874">
    <property type="entry name" value="ATPase domain of HSP90 chaperone/DNA topoisomerase II/histidine kinase"/>
    <property type="match status" value="1"/>
</dbReference>
<keyword evidence="20" id="KW-0472">Membrane</keyword>
<keyword evidence="20" id="KW-1133">Transmembrane helix</keyword>
<dbReference type="GO" id="GO:0051539">
    <property type="term" value="F:4 iron, 4 sulfur cluster binding"/>
    <property type="evidence" value="ECO:0007669"/>
    <property type="project" value="UniProtKB-KW"/>
</dbReference>
<evidence type="ECO:0000256" key="5">
    <source>
        <dbReference type="ARBA" id="ARBA00017322"/>
    </source>
</evidence>
<dbReference type="Proteomes" id="UP000237608">
    <property type="component" value="Unassembled WGS sequence"/>
</dbReference>
<keyword evidence="6" id="KW-0004">4Fe-4S</keyword>
<comment type="function">
    <text evidence="17">Member of the two-component regulatory system NreB/NreC involved in the control of dissimilatory nitrate/nitrite reduction in response to oxygen. NreB functions as a direct oxygen sensor histidine kinase which is autophosphorylated, in the absence of oxygen, probably at the conserved histidine residue, and transfers its phosphate group probably to a conserved aspartate residue of NreC. NreB/NreC activates the expression of the nitrate (narGHJI) and nitrite (nir) reductase operons, as well as the putative nitrate transporter gene narT.</text>
</comment>
<feature type="transmembrane region" description="Helical" evidence="20">
    <location>
        <begin position="337"/>
        <end position="357"/>
    </location>
</feature>
<gene>
    <name evidence="23" type="ORF">BTO13_12540</name>
</gene>
<comment type="catalytic activity">
    <reaction evidence="1">
        <text>ATP + protein L-histidine = ADP + protein N-phospho-L-histidine.</text>
        <dbReference type="EC" id="2.7.13.3"/>
    </reaction>
</comment>
<dbReference type="Pfam" id="PF13181">
    <property type="entry name" value="TPR_8"/>
    <property type="match status" value="1"/>
</dbReference>
<dbReference type="PANTHER" id="PTHR24421:SF10">
    <property type="entry name" value="NITRATE_NITRITE SENSOR PROTEIN NARQ"/>
    <property type="match status" value="1"/>
</dbReference>
<dbReference type="GO" id="GO:0005737">
    <property type="term" value="C:cytoplasm"/>
    <property type="evidence" value="ECO:0007669"/>
    <property type="project" value="UniProtKB-SubCell"/>
</dbReference>
<evidence type="ECO:0000256" key="9">
    <source>
        <dbReference type="ARBA" id="ARBA00022679"/>
    </source>
</evidence>
<keyword evidence="12 23" id="KW-0418">Kinase</keyword>
<evidence type="ECO:0000256" key="2">
    <source>
        <dbReference type="ARBA" id="ARBA00001966"/>
    </source>
</evidence>
<dbReference type="InterPro" id="IPR050482">
    <property type="entry name" value="Sensor_HK_TwoCompSys"/>
</dbReference>
<dbReference type="AlphaFoldDB" id="A0A2S7WFE0"/>
<dbReference type="InterPro" id="IPR011990">
    <property type="entry name" value="TPR-like_helical_dom_sf"/>
</dbReference>
<dbReference type="SMART" id="SM00028">
    <property type="entry name" value="TPR"/>
    <property type="match status" value="4"/>
</dbReference>
<keyword evidence="10" id="KW-0479">Metal-binding</keyword>
<dbReference type="GO" id="GO:0046872">
    <property type="term" value="F:metal ion binding"/>
    <property type="evidence" value="ECO:0007669"/>
    <property type="project" value="UniProtKB-KW"/>
</dbReference>
<evidence type="ECO:0000256" key="8">
    <source>
        <dbReference type="ARBA" id="ARBA00022553"/>
    </source>
</evidence>
<comment type="subcellular location">
    <subcellularLocation>
        <location evidence="3">Cytoplasm</location>
    </subcellularLocation>
</comment>
<evidence type="ECO:0000256" key="4">
    <source>
        <dbReference type="ARBA" id="ARBA00012438"/>
    </source>
</evidence>
<dbReference type="InterPro" id="IPR005467">
    <property type="entry name" value="His_kinase_dom"/>
</dbReference>
<dbReference type="GO" id="GO:0000155">
    <property type="term" value="F:phosphorelay sensor kinase activity"/>
    <property type="evidence" value="ECO:0007669"/>
    <property type="project" value="InterPro"/>
</dbReference>
<evidence type="ECO:0000256" key="6">
    <source>
        <dbReference type="ARBA" id="ARBA00022485"/>
    </source>
</evidence>
<dbReference type="Pfam" id="PF02518">
    <property type="entry name" value="HATPase_c"/>
    <property type="match status" value="1"/>
</dbReference>
<evidence type="ECO:0000256" key="20">
    <source>
        <dbReference type="SAM" id="Phobius"/>
    </source>
</evidence>
<name>A0A2S7WFE0_9FLAO</name>
<sequence>MKKNSFLFAIAFFLSAYLVNAINPPIEETLHSKVSFFYEQDSTSISSKYAKILENFKNKNFEVALKNSLNFISEYSSNIQDSKYIDYLYEVNLIIGDIYNNINNHSKSILHYQKAIKLKKTNSVYSEIKNINEGSEIEFVYLKIANQFLRNSEKDSAKKYYGLVIQTNSLDFKTLSTQAKAYSNLSGIYRQDSLYDLAKEYAIKALKIHEKNNNAIYQASSLGNLASIYLDQNKFNEAKKNYKKALDLIENDTTETALRIKDNLYFNLAYNLYKLKDYEAYQYQEKSYLIKDKLRDKEIRRIIEELGFKYDFDTREKLLQKNQEVKLLKEKEKTRNVITIGVATIFIFIFIIGFSMMRQKNLKLKLSRTELLQEQKIEKIKSESQVRILNAAIDGKETERKDIAETLHDNVSALLSSASLHLQATRKQFNGETLIEIEKTQQIINEAAEKIRNLSHTLISSVLLKFGLKYAIKEMAEKYTNSELQIDTDFNKLRRYHQSFEIKTYNIIQEFVNNIIKHSQANNALIQLSEKDNKIYLIITDDGIGFDKSKIAMKNGIGINQIEARVQMMQGHFRIDSKKGNGTKVSIELPIQEREVITNAERVL</sequence>
<comment type="cofactor">
    <cofactor evidence="2">
        <name>[4Fe-4S] cluster</name>
        <dbReference type="ChEBI" id="CHEBI:49883"/>
    </cofactor>
</comment>
<keyword evidence="14" id="KW-0408">Iron</keyword>
<feature type="chain" id="PRO_5015782870" description="Oxygen sensor histidine kinase NreB" evidence="21">
    <location>
        <begin position="22"/>
        <end position="604"/>
    </location>
</feature>
<evidence type="ECO:0000313" key="24">
    <source>
        <dbReference type="Proteomes" id="UP000237608"/>
    </source>
</evidence>
<evidence type="ECO:0000313" key="23">
    <source>
        <dbReference type="EMBL" id="PQJ76001.1"/>
    </source>
</evidence>
<keyword evidence="24" id="KW-1185">Reference proteome</keyword>